<protein>
    <submittedName>
        <fullName evidence="4">NAD-dependent epimerase/dehydratase family protein</fullName>
    </submittedName>
</protein>
<keyword evidence="5" id="KW-1185">Reference proteome</keyword>
<comment type="similarity">
    <text evidence="2">Belongs to the NAD(P)-dependent epimerase/dehydratase family.</text>
</comment>
<dbReference type="EMBL" id="JAHOPB010000001">
    <property type="protein sequence ID" value="MBU8875554.1"/>
    <property type="molecule type" value="Genomic_DNA"/>
</dbReference>
<name>A0ABS6INL0_9HYPH</name>
<evidence type="ECO:0000256" key="2">
    <source>
        <dbReference type="ARBA" id="ARBA00007637"/>
    </source>
</evidence>
<proteinExistence type="inferred from homology"/>
<evidence type="ECO:0000313" key="5">
    <source>
        <dbReference type="Proteomes" id="UP000727907"/>
    </source>
</evidence>
<gene>
    <name evidence="4" type="ORF">KQ910_17405</name>
</gene>
<evidence type="ECO:0000256" key="1">
    <source>
        <dbReference type="ARBA" id="ARBA00005125"/>
    </source>
</evidence>
<dbReference type="RefSeq" id="WP_216962975.1">
    <property type="nucleotide sequence ID" value="NZ_JAHOPB010000001.1"/>
</dbReference>
<evidence type="ECO:0000259" key="3">
    <source>
        <dbReference type="Pfam" id="PF01370"/>
    </source>
</evidence>
<feature type="domain" description="NAD-dependent epimerase/dehydratase" evidence="3">
    <location>
        <begin position="8"/>
        <end position="236"/>
    </location>
</feature>
<dbReference type="PANTHER" id="PTHR43000">
    <property type="entry name" value="DTDP-D-GLUCOSE 4,6-DEHYDRATASE-RELATED"/>
    <property type="match status" value="1"/>
</dbReference>
<comment type="pathway">
    <text evidence="1">Bacterial outer membrane biogenesis; LPS O-antigen biosynthesis.</text>
</comment>
<accession>A0ABS6INL0</accession>
<organism evidence="4 5">
    <name type="scientific">Reyranella humidisoli</name>
    <dbReference type="NCBI Taxonomy" id="2849149"/>
    <lineage>
        <taxon>Bacteria</taxon>
        <taxon>Pseudomonadati</taxon>
        <taxon>Pseudomonadota</taxon>
        <taxon>Alphaproteobacteria</taxon>
        <taxon>Hyphomicrobiales</taxon>
        <taxon>Reyranellaceae</taxon>
        <taxon>Reyranella</taxon>
    </lineage>
</organism>
<comment type="caution">
    <text evidence="4">The sequence shown here is derived from an EMBL/GenBank/DDBJ whole genome shotgun (WGS) entry which is preliminary data.</text>
</comment>
<sequence>MDLAGRRILFTGGGGMIGANLVRHALGEKARVFVTARTPACPANLSELAGSVECHQADLRDPEAIQRAVDAAQPEIVVHLAATAFNPPPAASDHVDVNVRGTANLLLALAGQKDVRFIQAGSGAQYGDGDGLREDAPERPANWLGMTKSAAAQLVHGAGRLYGWRTAELRLFTPFGPWEGRHRLIPHVILSALAGDTVTIRNPRPERDFVYIGDVVRAFHNAMTLDIPGGSTINIASGQGRSVGEVAGEILALMGKSGCLSVQPSEVRADEIWRCSADISRAREMLDWRPEVPFSEALRRTIDWFTNAPQHTSSMRS</sequence>
<evidence type="ECO:0000313" key="4">
    <source>
        <dbReference type="EMBL" id="MBU8875554.1"/>
    </source>
</evidence>
<dbReference type="Proteomes" id="UP000727907">
    <property type="component" value="Unassembled WGS sequence"/>
</dbReference>
<dbReference type="Pfam" id="PF01370">
    <property type="entry name" value="Epimerase"/>
    <property type="match status" value="1"/>
</dbReference>
<reference evidence="4 5" key="1">
    <citation type="submission" date="2021-06" db="EMBL/GenBank/DDBJ databases">
        <authorList>
            <person name="Lee D.H."/>
        </authorList>
    </citation>
    <scope>NUCLEOTIDE SEQUENCE [LARGE SCALE GENOMIC DNA]</scope>
    <source>
        <strain evidence="4 5">MMS21-HV4-11</strain>
    </source>
</reference>
<dbReference type="InterPro" id="IPR001509">
    <property type="entry name" value="Epimerase_deHydtase"/>
</dbReference>